<comment type="caution">
    <text evidence="1">The sequence shown here is derived from an EMBL/GenBank/DDBJ whole genome shotgun (WGS) entry which is preliminary data.</text>
</comment>
<organism evidence="1 2">
    <name type="scientific">Paenibacillus nasutitermitis</name>
    <dbReference type="NCBI Taxonomy" id="1652958"/>
    <lineage>
        <taxon>Bacteria</taxon>
        <taxon>Bacillati</taxon>
        <taxon>Bacillota</taxon>
        <taxon>Bacilli</taxon>
        <taxon>Bacillales</taxon>
        <taxon>Paenibacillaceae</taxon>
        <taxon>Paenibacillus</taxon>
    </lineage>
</organism>
<evidence type="ECO:0000313" key="1">
    <source>
        <dbReference type="EMBL" id="GGD47737.1"/>
    </source>
</evidence>
<keyword evidence="2" id="KW-1185">Reference proteome</keyword>
<accession>A0A917DLH0</accession>
<dbReference type="InterPro" id="IPR013783">
    <property type="entry name" value="Ig-like_fold"/>
</dbReference>
<proteinExistence type="predicted"/>
<protein>
    <submittedName>
        <fullName evidence="1">Uncharacterized protein</fullName>
    </submittedName>
</protein>
<sequence>MENDLFCGTISKKVLENYLSRAVTAADLVNSDSLDDDLRMIGNIGAKFLGRASGIWMLESDDKEHFRKSKVLAERVHAVDPEIILQTCIFEAIFRGVENIAIPDFVFTAFELPVEERAFRFDQMLFDNEPYGYKWDQDGGIPDISKLETQMWFYYRAVSYIEAGYEAIHMGQIHLYAADDSGYKKTYALFDRIRAYARQHARRKLVLLDAHTHGVNVEGRLLFDFHSMPYTRVPILDRTGEKLTLVREGFSEGGITPSGWSCETLPMLMEYDNWGGKFFKDEDHIPYEQRAWMEWWGYDQIAWFASQDEASRNEFLHYTFKWTAVNNVNAYFQMPVRRTLGSCRIVREAYGTNAEMSVDCYKANRPGSGCPEGFGQEDTIKLIWESDHQLRERAGNPSAVTPYGAEDDYDSETGVKLPGRVIVFGNFQHYLGAVNHDSNSETTRMYHMGKGIYMLSCVFPFKGTYEYAVAPYGTLSQLFSIDNYPRSGSSTKAVLTVEADNSVVCFRFDFSKREVRADIISGL</sequence>
<name>A0A917DLH0_9BACL</name>
<gene>
    <name evidence="1" type="ORF">GCM10010911_01570</name>
</gene>
<reference evidence="1" key="2">
    <citation type="submission" date="2020-09" db="EMBL/GenBank/DDBJ databases">
        <authorList>
            <person name="Sun Q."/>
            <person name="Zhou Y."/>
        </authorList>
    </citation>
    <scope>NUCLEOTIDE SEQUENCE</scope>
    <source>
        <strain evidence="1">CGMCC 1.15178</strain>
    </source>
</reference>
<dbReference type="RefSeq" id="WP_188988199.1">
    <property type="nucleotide sequence ID" value="NZ_BMHP01000001.1"/>
</dbReference>
<reference evidence="1" key="1">
    <citation type="journal article" date="2014" name="Int. J. Syst. Evol. Microbiol.">
        <title>Complete genome sequence of Corynebacterium casei LMG S-19264T (=DSM 44701T), isolated from a smear-ripened cheese.</title>
        <authorList>
            <consortium name="US DOE Joint Genome Institute (JGI-PGF)"/>
            <person name="Walter F."/>
            <person name="Albersmeier A."/>
            <person name="Kalinowski J."/>
            <person name="Ruckert C."/>
        </authorList>
    </citation>
    <scope>NUCLEOTIDE SEQUENCE</scope>
    <source>
        <strain evidence="1">CGMCC 1.15178</strain>
    </source>
</reference>
<dbReference type="Gene3D" id="2.60.40.10">
    <property type="entry name" value="Immunoglobulins"/>
    <property type="match status" value="1"/>
</dbReference>
<evidence type="ECO:0000313" key="2">
    <source>
        <dbReference type="Proteomes" id="UP000612456"/>
    </source>
</evidence>
<dbReference type="AlphaFoldDB" id="A0A917DLH0"/>
<dbReference type="EMBL" id="BMHP01000001">
    <property type="protein sequence ID" value="GGD47737.1"/>
    <property type="molecule type" value="Genomic_DNA"/>
</dbReference>
<dbReference type="Proteomes" id="UP000612456">
    <property type="component" value="Unassembled WGS sequence"/>
</dbReference>